<evidence type="ECO:0000313" key="2">
    <source>
        <dbReference type="Proteomes" id="UP000813463"/>
    </source>
</evidence>
<organism evidence="2 3">
    <name type="scientific">Spinacia oleracea</name>
    <name type="common">Spinach</name>
    <dbReference type="NCBI Taxonomy" id="3562"/>
    <lineage>
        <taxon>Eukaryota</taxon>
        <taxon>Viridiplantae</taxon>
        <taxon>Streptophyta</taxon>
        <taxon>Embryophyta</taxon>
        <taxon>Tracheophyta</taxon>
        <taxon>Spermatophyta</taxon>
        <taxon>Magnoliopsida</taxon>
        <taxon>eudicotyledons</taxon>
        <taxon>Gunneridae</taxon>
        <taxon>Pentapetalae</taxon>
        <taxon>Caryophyllales</taxon>
        <taxon>Chenopodiaceae</taxon>
        <taxon>Chenopodioideae</taxon>
        <taxon>Anserineae</taxon>
        <taxon>Spinacia</taxon>
    </lineage>
</organism>
<dbReference type="PANTHER" id="PTHR33116:SF84">
    <property type="entry name" value="RNA-DIRECTED DNA POLYMERASE"/>
    <property type="match status" value="1"/>
</dbReference>
<dbReference type="PROSITE" id="PS50878">
    <property type="entry name" value="RT_POL"/>
    <property type="match status" value="1"/>
</dbReference>
<evidence type="ECO:0000313" key="3">
    <source>
        <dbReference type="RefSeq" id="XP_056688641.1"/>
    </source>
</evidence>
<dbReference type="PANTHER" id="PTHR33116">
    <property type="entry name" value="REVERSE TRANSCRIPTASE ZINC-BINDING DOMAIN-CONTAINING PROTEIN-RELATED-RELATED"/>
    <property type="match status" value="1"/>
</dbReference>
<accession>A0ABM3QZ52</accession>
<dbReference type="CDD" id="cd01650">
    <property type="entry name" value="RT_nLTR_like"/>
    <property type="match status" value="1"/>
</dbReference>
<sequence>MHNNPTDQGFADAKLIAIQDYKEKHKAYLAFLSQKAKLSWLKDGDENTSLFHQSIKIRKVHNQVYSIYDMKGEWKDTADGVSQAFLDYYKVLLADEVKKAIFSIPGIKAPGPDGFGSYFYKDAWHIVGDEVIAAILDMLQQGKILKEVNHTVITLIPKTKCPKDVSEFRPVSCCNTIYKCITKVLCGRLRQVLPDLILENQGGFAHGRYIVHNIMVVQDLVRHYGRKGVKPSCLMKIDLQKAYDTIDWHFLQEMLELLDFPKQFVDMVMQCVSTPMFSLMLNGSMHGFFKSKRGLRQGDPISPLLFVICMEYLSRILNRVRSMPQFQFHPRCKGIGLTHLCFADDLIICSKGDYQSIYLLLQAFKLFSNSSGLKANQQKSSIYCHGMQESDIQRVVDVSGFSRSMLPFKYLGVPICSKKIFVAQCAHLVDKMITRIKVWSSRNLSYTARMQLVNSILLSLHMYWAQIYVLPKSVLQDIVKICRAFLWSGHAFSHKPSNIAWDKVCSDNQTGGLGFRDVQTWNIAFMGKYVWALVKKQDNVWIRWINSVYLKDGDWWEYQPVSTASWYWKQVCNTKEKLKQFFTLAEFENMPQYSVKQVYEKLVGNKPRVHWDKMVWNRLNVPKHRFICWLAVQSKLQTTEKLTKIGISQSASCLICGLDDETHQHLFFQCQYSRQIIIAVHQWIGFSIHGNLVQLLRKAGQSRASRFRKQVYFAVVGAAVYLIWKCRNTSFWESTIPTVSQSMKALKQMVKSRIQVVLPKHVSKRDSDWFTKL</sequence>
<name>A0ABM3QZ52_SPIOL</name>
<dbReference type="Proteomes" id="UP000813463">
    <property type="component" value="Chromosome 6"/>
</dbReference>
<dbReference type="RefSeq" id="XP_056688641.1">
    <property type="nucleotide sequence ID" value="XM_056832663.1"/>
</dbReference>
<proteinExistence type="predicted"/>
<feature type="domain" description="Reverse transcriptase" evidence="1">
    <location>
        <begin position="137"/>
        <end position="415"/>
    </location>
</feature>
<reference evidence="2" key="1">
    <citation type="journal article" date="2021" name="Nat. Commun.">
        <title>Genomic analyses provide insights into spinach domestication and the genetic basis of agronomic traits.</title>
        <authorList>
            <person name="Cai X."/>
            <person name="Sun X."/>
            <person name="Xu C."/>
            <person name="Sun H."/>
            <person name="Wang X."/>
            <person name="Ge C."/>
            <person name="Zhang Z."/>
            <person name="Wang Q."/>
            <person name="Fei Z."/>
            <person name="Jiao C."/>
            <person name="Wang Q."/>
        </authorList>
    </citation>
    <scope>NUCLEOTIDE SEQUENCE [LARGE SCALE GENOMIC DNA]</scope>
    <source>
        <strain evidence="2">cv. Varoflay</strain>
    </source>
</reference>
<gene>
    <name evidence="3" type="primary">LOC110803351</name>
</gene>
<dbReference type="InterPro" id="IPR043502">
    <property type="entry name" value="DNA/RNA_pol_sf"/>
</dbReference>
<dbReference type="InterPro" id="IPR026960">
    <property type="entry name" value="RVT-Znf"/>
</dbReference>
<dbReference type="Pfam" id="PF13966">
    <property type="entry name" value="zf-RVT"/>
    <property type="match status" value="1"/>
</dbReference>
<dbReference type="SUPFAM" id="SSF56672">
    <property type="entry name" value="DNA/RNA polymerases"/>
    <property type="match status" value="1"/>
</dbReference>
<dbReference type="Pfam" id="PF00078">
    <property type="entry name" value="RVT_1"/>
    <property type="match status" value="1"/>
</dbReference>
<evidence type="ECO:0000259" key="1">
    <source>
        <dbReference type="PROSITE" id="PS50878"/>
    </source>
</evidence>
<keyword evidence="2" id="KW-1185">Reference proteome</keyword>
<dbReference type="InterPro" id="IPR000477">
    <property type="entry name" value="RT_dom"/>
</dbReference>
<dbReference type="GeneID" id="110803351"/>
<protein>
    <recommendedName>
        <fullName evidence="1">Reverse transcriptase domain-containing protein</fullName>
    </recommendedName>
</protein>
<reference evidence="3" key="2">
    <citation type="submission" date="2025-08" db="UniProtKB">
        <authorList>
            <consortium name="RefSeq"/>
        </authorList>
    </citation>
    <scope>IDENTIFICATION</scope>
    <source>
        <tissue evidence="3">Leaf</tissue>
    </source>
</reference>